<reference key="1">
    <citation type="submission" date="2010-11" db="EMBL/GenBank/DDBJ databases">
        <title>Complete sequence of chromosome of Caldicellulosiruptor kristjanssonii 177R1B.</title>
        <authorList>
            <consortium name="US DOE Joint Genome Institute"/>
            <person name="Lucas S."/>
            <person name="Copeland A."/>
            <person name="Lapidus A."/>
            <person name="Cheng J.-F."/>
            <person name="Bruce D."/>
            <person name="Goodwin L."/>
            <person name="Pitluck S."/>
            <person name="Davenport K."/>
            <person name="Detter J.C."/>
            <person name="Han C."/>
            <person name="Tapia R."/>
            <person name="Land M."/>
            <person name="Hauser L."/>
            <person name="Jeffries C."/>
            <person name="Kyrpides N."/>
            <person name="Ivanova N."/>
            <person name="Mikhailova N."/>
            <person name="Blumer-Schuette S.E."/>
            <person name="Kelly R.M."/>
            <person name="Woyke T."/>
        </authorList>
    </citation>
    <scope>NUCLEOTIDE SEQUENCE</scope>
    <source>
        <strain>177R1B</strain>
    </source>
</reference>
<evidence type="ECO:0000313" key="3">
    <source>
        <dbReference type="Proteomes" id="UP000009256"/>
    </source>
</evidence>
<name>E4S7A1_CALA7</name>
<sequence>MLEKELSIMNFLFFKRKNLEEILYNKLKSTSIKDSLLAGLLWFEEPQDIERWEESAYGEWRKSLSDSERSSIECYLGYSYRDINDYLRGNELPTYVPLNSIKNHITNIETALKRTIIDKNIIGFRWIDQEGFNYWCKKNKIKKIKKGTILFEKAFVSCNLIYKIPHEREKCDIVLVIKIPAGIKGAPVSLISRRGDVNEYEVLLNKEQRFIVEKILYKQMRKKVILCRLDKS</sequence>
<dbReference type="STRING" id="632335.Calkr_2335"/>
<proteinExistence type="predicted"/>
<organism evidence="2 3">
    <name type="scientific">Caldicellulosiruptor acetigenus (strain ATCC 700853 / DSM 12137 / I77R1B)</name>
    <name type="common">Caldicellulosiruptor kristjanssonii</name>
    <dbReference type="NCBI Taxonomy" id="632335"/>
    <lineage>
        <taxon>Bacteria</taxon>
        <taxon>Bacillati</taxon>
        <taxon>Bacillota</taxon>
        <taxon>Bacillota incertae sedis</taxon>
        <taxon>Caldicellulosiruptorales</taxon>
        <taxon>Caldicellulosiruptoraceae</taxon>
        <taxon>Caldicellulosiruptor</taxon>
    </lineage>
</organism>
<dbReference type="Pfam" id="PF03496">
    <property type="entry name" value="ADPrib_exo_Tox"/>
    <property type="match status" value="1"/>
</dbReference>
<dbReference type="OrthoDB" id="2080332at2"/>
<dbReference type="KEGG" id="cki:Calkr_2335"/>
<accession>E4S7A1</accession>
<gene>
    <name evidence="2" type="ordered locus">Calkr_2335</name>
</gene>
<dbReference type="HOGENOM" id="CLU_1193020_0_0_9"/>
<feature type="domain" description="ADP ribosyltransferase" evidence="1">
    <location>
        <begin position="50"/>
        <end position="224"/>
    </location>
</feature>
<evidence type="ECO:0000259" key="1">
    <source>
        <dbReference type="Pfam" id="PF03496"/>
    </source>
</evidence>
<dbReference type="Gene3D" id="3.90.176.10">
    <property type="entry name" value="Toxin ADP-ribosyltransferase, Chain A, domain 1"/>
    <property type="match status" value="1"/>
</dbReference>
<dbReference type="AlphaFoldDB" id="E4S7A1"/>
<dbReference type="EMBL" id="CP002326">
    <property type="protein sequence ID" value="ADQ41784.1"/>
    <property type="molecule type" value="Genomic_DNA"/>
</dbReference>
<protein>
    <recommendedName>
        <fullName evidence="1">ADP ribosyltransferase domain-containing protein</fullName>
    </recommendedName>
</protein>
<dbReference type="GO" id="GO:0005576">
    <property type="term" value="C:extracellular region"/>
    <property type="evidence" value="ECO:0007669"/>
    <property type="project" value="InterPro"/>
</dbReference>
<reference evidence="2 3" key="2">
    <citation type="journal article" date="2011" name="J. Bacteriol.">
        <title>Complete genome sequences for the anaerobic, extremely thermophilic plant biomass-degrading bacteria Caldicellulosiruptor hydrothermalis, Caldicellulosiruptor kristjanssonii, Caldicellulosiruptor kronotskyensis, Caldicellulosiruptor owensenis, and Caldicellulosiruptor lactoaceticus.</title>
        <authorList>
            <person name="Blumer-Schuette S.E."/>
            <person name="Ozdemir I."/>
            <person name="Mistry D."/>
            <person name="Lucas S."/>
            <person name="Lapidus A."/>
            <person name="Cheng J.F."/>
            <person name="Goodwin L.A."/>
            <person name="Pitluck S."/>
            <person name="Land M.L."/>
            <person name="Hauser L.J."/>
            <person name="Woyke T."/>
            <person name="Mikhailova N."/>
            <person name="Pati A."/>
            <person name="Kyrpides N.C."/>
            <person name="Ivanova N."/>
            <person name="Detter J.C."/>
            <person name="Walston-Davenport K."/>
            <person name="Han S."/>
            <person name="Adams M.W."/>
            <person name="Kelly R.M."/>
        </authorList>
    </citation>
    <scope>NUCLEOTIDE SEQUENCE [LARGE SCALE GENOMIC DNA]</scope>
    <source>
        <strain evidence="3">ATCC 700853 / DSM 12137 / I77R1B</strain>
    </source>
</reference>
<evidence type="ECO:0000313" key="2">
    <source>
        <dbReference type="EMBL" id="ADQ41784.1"/>
    </source>
</evidence>
<dbReference type="SUPFAM" id="SSF56399">
    <property type="entry name" value="ADP-ribosylation"/>
    <property type="match status" value="1"/>
</dbReference>
<dbReference type="PROSITE" id="PS51996">
    <property type="entry name" value="TR_MART"/>
    <property type="match status" value="1"/>
</dbReference>
<dbReference type="InterPro" id="IPR003540">
    <property type="entry name" value="ADP-ribosyltransferase"/>
</dbReference>
<keyword evidence="3" id="KW-1185">Reference proteome</keyword>
<dbReference type="Proteomes" id="UP000009256">
    <property type="component" value="Chromosome"/>
</dbReference>